<dbReference type="PRINTS" id="PR00477">
    <property type="entry name" value="PHGLYCKINASE"/>
</dbReference>
<feature type="binding site" evidence="12 14">
    <location>
        <begin position="350"/>
        <end position="353"/>
    </location>
    <ligand>
        <name>ATP</name>
        <dbReference type="ChEBI" id="CHEBI:30616"/>
    </ligand>
</feature>
<evidence type="ECO:0000256" key="1">
    <source>
        <dbReference type="ARBA" id="ARBA00000642"/>
    </source>
</evidence>
<dbReference type="SUPFAM" id="SSF53748">
    <property type="entry name" value="Phosphoglycerate kinase"/>
    <property type="match status" value="1"/>
</dbReference>
<dbReference type="PATRIC" id="fig|1555112.3.peg.1333"/>
<evidence type="ECO:0000256" key="2">
    <source>
        <dbReference type="ARBA" id="ARBA00004838"/>
    </source>
</evidence>
<organism evidence="16 17">
    <name type="scientific">Limnochorda pilosa</name>
    <dbReference type="NCBI Taxonomy" id="1555112"/>
    <lineage>
        <taxon>Bacteria</taxon>
        <taxon>Bacillati</taxon>
        <taxon>Bacillota</taxon>
        <taxon>Limnochordia</taxon>
        <taxon>Limnochordales</taxon>
        <taxon>Limnochordaceae</taxon>
        <taxon>Limnochorda</taxon>
    </lineage>
</organism>
<dbReference type="InterPro" id="IPR015824">
    <property type="entry name" value="Phosphoglycerate_kinase_N"/>
</dbReference>
<dbReference type="GO" id="GO:0043531">
    <property type="term" value="F:ADP binding"/>
    <property type="evidence" value="ECO:0007669"/>
    <property type="project" value="TreeGrafter"/>
</dbReference>
<feature type="binding site" evidence="12 13">
    <location>
        <begin position="21"/>
        <end position="23"/>
    </location>
    <ligand>
        <name>substrate</name>
    </ligand>
</feature>
<sequence>MQVLAVDRLPVQGKRVLVRVDFNVPMNDAGQITDDTRIRAALPTIRNLLDRGAAVILMSHLGRPKGKVVDAFRLGPVARRLAELLGRPVSKADDCVGPEAEQAARALSPGDVLLLENLRFHPEEEKNDPDFARGLAALADAYVNDAFGAAHRAHASTEAVARFLPSAAGFLMLREIEIMGRALEKPDRPFLAILGGAKVSDKIGVIENLLGKVDTLAIGGGMAYTFLRAKGYEVGRSLLDEERIPLARRLLEEAERKGVRLLLPVDVVIAPTITADARTRVVPAGQIPADQQGLDIGPETAKALAAEVRTAKTVVWNGPMGVFELEPFARGTRAVAMAMAQSDGVTIIGGGDSAAAVEQMGLADRMTHVSTGGGASLEFLEGRTLPGVAALEAAAARMEERA</sequence>
<dbReference type="AlphaFoldDB" id="A0A0K2SJZ4"/>
<keyword evidence="7 12" id="KW-0808">Transferase</keyword>
<dbReference type="FunFam" id="3.40.50.1260:FF:000006">
    <property type="entry name" value="Phosphoglycerate kinase"/>
    <property type="match status" value="1"/>
</dbReference>
<keyword evidence="10 12" id="KW-0067">ATP-binding</keyword>
<dbReference type="PIRSF" id="PIRSF000724">
    <property type="entry name" value="Pgk"/>
    <property type="match status" value="1"/>
</dbReference>
<keyword evidence="12" id="KW-0963">Cytoplasm</keyword>
<dbReference type="GO" id="GO:0004618">
    <property type="term" value="F:phosphoglycerate kinase activity"/>
    <property type="evidence" value="ECO:0007669"/>
    <property type="project" value="UniProtKB-UniRule"/>
</dbReference>
<dbReference type="CDD" id="cd00318">
    <property type="entry name" value="Phosphoglycerate_kinase"/>
    <property type="match status" value="1"/>
</dbReference>
<protein>
    <recommendedName>
        <fullName evidence="6 12">Phosphoglycerate kinase</fullName>
        <ecNumber evidence="5 12">2.7.2.3</ecNumber>
    </recommendedName>
</protein>
<dbReference type="PANTHER" id="PTHR11406">
    <property type="entry name" value="PHOSPHOGLYCERATE KINASE"/>
    <property type="match status" value="1"/>
</dbReference>
<comment type="catalytic activity">
    <reaction evidence="1 12 15">
        <text>(2R)-3-phosphoglycerate + ATP = (2R)-3-phospho-glyceroyl phosphate + ADP</text>
        <dbReference type="Rhea" id="RHEA:14801"/>
        <dbReference type="ChEBI" id="CHEBI:30616"/>
        <dbReference type="ChEBI" id="CHEBI:57604"/>
        <dbReference type="ChEBI" id="CHEBI:58272"/>
        <dbReference type="ChEBI" id="CHEBI:456216"/>
        <dbReference type="EC" id="2.7.2.3"/>
    </reaction>
</comment>
<dbReference type="InterPro" id="IPR036043">
    <property type="entry name" value="Phosphoglycerate_kinase_sf"/>
</dbReference>
<evidence type="ECO:0000256" key="4">
    <source>
        <dbReference type="ARBA" id="ARBA00011245"/>
    </source>
</evidence>
<comment type="subunit">
    <text evidence="4 12">Monomer.</text>
</comment>
<evidence type="ECO:0000256" key="10">
    <source>
        <dbReference type="ARBA" id="ARBA00022840"/>
    </source>
</evidence>
<evidence type="ECO:0000256" key="8">
    <source>
        <dbReference type="ARBA" id="ARBA00022741"/>
    </source>
</evidence>
<feature type="binding site" evidence="12 13">
    <location>
        <begin position="60"/>
        <end position="63"/>
    </location>
    <ligand>
        <name>substrate</name>
    </ligand>
</feature>
<feature type="binding site" evidence="13">
    <location>
        <position position="152"/>
    </location>
    <ligand>
        <name>(2R)-3-phosphoglycerate</name>
        <dbReference type="ChEBI" id="CHEBI:58272"/>
    </ligand>
</feature>
<dbReference type="FunFam" id="3.40.50.1260:FF:000003">
    <property type="entry name" value="Phosphoglycerate kinase"/>
    <property type="match status" value="1"/>
</dbReference>
<reference evidence="17" key="2">
    <citation type="journal article" date="2016" name="Int. J. Syst. Evol. Microbiol.">
        <title>Complete genome sequence and cell structure of Limnochorda pilosa, a Gram-negative spore-former within the phylum Firmicutes.</title>
        <authorList>
            <person name="Watanabe M."/>
            <person name="Kojima H."/>
            <person name="Fukui M."/>
        </authorList>
    </citation>
    <scope>NUCLEOTIDE SEQUENCE [LARGE SCALE GENOMIC DNA]</scope>
    <source>
        <strain evidence="17">HC45</strain>
    </source>
</reference>
<keyword evidence="9 12" id="KW-0418">Kinase</keyword>
<name>A0A0K2SJZ4_LIMPI</name>
<comment type="pathway">
    <text evidence="2 12">Carbohydrate degradation; glycolysis; pyruvate from D-glyceraldehyde 3-phosphate: step 2/5.</text>
</comment>
<proteinExistence type="inferred from homology"/>
<dbReference type="KEGG" id="lpil:LIP_1287"/>
<evidence type="ECO:0000256" key="12">
    <source>
        <dbReference type="HAMAP-Rule" id="MF_00145"/>
    </source>
</evidence>
<dbReference type="GO" id="GO:0006096">
    <property type="term" value="P:glycolytic process"/>
    <property type="evidence" value="ECO:0007669"/>
    <property type="project" value="UniProtKB-UniRule"/>
</dbReference>
<dbReference type="GO" id="GO:0006094">
    <property type="term" value="P:gluconeogenesis"/>
    <property type="evidence" value="ECO:0007669"/>
    <property type="project" value="TreeGrafter"/>
</dbReference>
<evidence type="ECO:0000256" key="7">
    <source>
        <dbReference type="ARBA" id="ARBA00022679"/>
    </source>
</evidence>
<evidence type="ECO:0000313" key="16">
    <source>
        <dbReference type="EMBL" id="BAS27144.1"/>
    </source>
</evidence>
<comment type="similarity">
    <text evidence="3 12 15">Belongs to the phosphoglycerate kinase family.</text>
</comment>
<feature type="binding site" evidence="12 14">
    <location>
        <position position="202"/>
    </location>
    <ligand>
        <name>ATP</name>
        <dbReference type="ChEBI" id="CHEBI:30616"/>
    </ligand>
</feature>
<keyword evidence="11 12" id="KW-0324">Glycolysis</keyword>
<dbReference type="OrthoDB" id="9808460at2"/>
<dbReference type="EMBL" id="AP014924">
    <property type="protein sequence ID" value="BAS27144.1"/>
    <property type="molecule type" value="Genomic_DNA"/>
</dbReference>
<keyword evidence="8 12" id="KW-0547">Nucleotide-binding</keyword>
<evidence type="ECO:0000256" key="9">
    <source>
        <dbReference type="ARBA" id="ARBA00022777"/>
    </source>
</evidence>
<keyword evidence="17" id="KW-1185">Reference proteome</keyword>
<dbReference type="EC" id="2.7.2.3" evidence="5 12"/>
<evidence type="ECO:0000256" key="14">
    <source>
        <dbReference type="PIRSR" id="PIRSR000724-2"/>
    </source>
</evidence>
<evidence type="ECO:0000256" key="15">
    <source>
        <dbReference type="RuleBase" id="RU000532"/>
    </source>
</evidence>
<evidence type="ECO:0000256" key="13">
    <source>
        <dbReference type="PIRSR" id="PIRSR000724-1"/>
    </source>
</evidence>
<dbReference type="InterPro" id="IPR015911">
    <property type="entry name" value="Phosphoglycerate_kinase_CS"/>
</dbReference>
<feature type="binding site" evidence="13">
    <location>
        <position position="119"/>
    </location>
    <ligand>
        <name>(2R)-3-phosphoglycerate</name>
        <dbReference type="ChEBI" id="CHEBI:58272"/>
    </ligand>
</feature>
<dbReference type="Gene3D" id="3.40.50.1260">
    <property type="entry name" value="Phosphoglycerate kinase, N-terminal domain"/>
    <property type="match status" value="2"/>
</dbReference>
<dbReference type="PROSITE" id="PS00111">
    <property type="entry name" value="PGLYCERATE_KINASE"/>
    <property type="match status" value="1"/>
</dbReference>
<dbReference type="GO" id="GO:0005524">
    <property type="term" value="F:ATP binding"/>
    <property type="evidence" value="ECO:0007669"/>
    <property type="project" value="UniProtKB-KW"/>
</dbReference>
<dbReference type="Pfam" id="PF00162">
    <property type="entry name" value="PGK"/>
    <property type="match status" value="1"/>
</dbReference>
<dbReference type="RefSeq" id="WP_068135608.1">
    <property type="nucleotide sequence ID" value="NZ_AP014924.1"/>
</dbReference>
<evidence type="ECO:0000256" key="3">
    <source>
        <dbReference type="ARBA" id="ARBA00008982"/>
    </source>
</evidence>
<feature type="binding site" evidence="12 14">
    <location>
        <position position="324"/>
    </location>
    <ligand>
        <name>ATP</name>
        <dbReference type="ChEBI" id="CHEBI:30616"/>
    </ligand>
</feature>
<reference evidence="17" key="1">
    <citation type="submission" date="2015-07" db="EMBL/GenBank/DDBJ databases">
        <title>Complete genome sequence and phylogenetic analysis of Limnochorda pilosa.</title>
        <authorList>
            <person name="Watanabe M."/>
            <person name="Kojima H."/>
            <person name="Fukui M."/>
        </authorList>
    </citation>
    <scope>NUCLEOTIDE SEQUENCE [LARGE SCALE GENOMIC DNA]</scope>
    <source>
        <strain evidence="17">HC45</strain>
    </source>
</reference>
<feature type="binding site" evidence="12">
    <location>
        <position position="293"/>
    </location>
    <ligand>
        <name>ATP</name>
        <dbReference type="ChEBI" id="CHEBI:30616"/>
    </ligand>
</feature>
<dbReference type="PANTHER" id="PTHR11406:SF23">
    <property type="entry name" value="PHOSPHOGLYCERATE KINASE 1, CHLOROPLASTIC-RELATED"/>
    <property type="match status" value="1"/>
</dbReference>
<evidence type="ECO:0000256" key="6">
    <source>
        <dbReference type="ARBA" id="ARBA00016471"/>
    </source>
</evidence>
<dbReference type="STRING" id="1555112.LIP_1287"/>
<evidence type="ECO:0000256" key="11">
    <source>
        <dbReference type="ARBA" id="ARBA00023152"/>
    </source>
</evidence>
<dbReference type="UniPathway" id="UPA00109">
    <property type="reaction ID" value="UER00185"/>
</dbReference>
<evidence type="ECO:0000256" key="5">
    <source>
        <dbReference type="ARBA" id="ARBA00013061"/>
    </source>
</evidence>
<comment type="subcellular location">
    <subcellularLocation>
        <location evidence="12">Cytoplasm</location>
    </subcellularLocation>
</comment>
<gene>
    <name evidence="12" type="primary">pgk</name>
    <name evidence="16" type="ORF">LIP_1287</name>
</gene>
<feature type="binding site" evidence="12">
    <location>
        <position position="119"/>
    </location>
    <ligand>
        <name>substrate</name>
    </ligand>
</feature>
<feature type="binding site" evidence="12">
    <location>
        <position position="152"/>
    </location>
    <ligand>
        <name>substrate</name>
    </ligand>
</feature>
<evidence type="ECO:0000313" key="17">
    <source>
        <dbReference type="Proteomes" id="UP000065807"/>
    </source>
</evidence>
<accession>A0A0K2SJZ4</accession>
<dbReference type="Proteomes" id="UP000065807">
    <property type="component" value="Chromosome"/>
</dbReference>
<dbReference type="HAMAP" id="MF_00145">
    <property type="entry name" value="Phosphoglyc_kinase"/>
    <property type="match status" value="1"/>
</dbReference>
<feature type="binding site" evidence="12">
    <location>
        <position position="37"/>
    </location>
    <ligand>
        <name>substrate</name>
    </ligand>
</feature>
<dbReference type="InterPro" id="IPR001576">
    <property type="entry name" value="Phosphoglycerate_kinase"/>
</dbReference>
<dbReference type="GO" id="GO:0005829">
    <property type="term" value="C:cytosol"/>
    <property type="evidence" value="ECO:0007669"/>
    <property type="project" value="TreeGrafter"/>
</dbReference>
<feature type="binding site" evidence="13">
    <location>
        <position position="37"/>
    </location>
    <ligand>
        <name>(2R)-3-phosphoglycerate</name>
        <dbReference type="ChEBI" id="CHEBI:58272"/>
    </ligand>
</feature>